<evidence type="ECO:0000313" key="3">
    <source>
        <dbReference type="EMBL" id="WOF21801.1"/>
    </source>
</evidence>
<dbReference type="InterPro" id="IPR050879">
    <property type="entry name" value="Acyltransferase_3"/>
</dbReference>
<feature type="transmembrane region" description="Helical" evidence="1">
    <location>
        <begin position="95"/>
        <end position="116"/>
    </location>
</feature>
<feature type="transmembrane region" description="Helical" evidence="1">
    <location>
        <begin position="55"/>
        <end position="75"/>
    </location>
</feature>
<keyword evidence="4" id="KW-1185">Reference proteome</keyword>
<sequence>MTEQHTRPKFEFADGLRGLAALAVAVLHATTFTGRVGAVDDELPILGSIARIGDYAVPVFIVLSGYVLTLPVFRGDGRTLRGGFWDYVRRRARRILPPYYASLVLFIVLIALIPVLQTRQGTAWDNKIPVTLEGVLTHLLLIHIWNPEWAYQINGPAWSVATEWHIYFLLPLALLPLRRLIGVWGTIAVALMLGPAITYFLPTTTSGRYWLIGLFALGMLAASLTIRPPRLRTGWLSVIVLVTTLAWTTVNRPDALPERMIADTMVGVGVALALIAMGTASMRSRMNPGRRVFEWRPLVNTGLWSYSIYLIHSPLLALANLLLIPLALPTLAHWLSMVFVALPLALVASYGFFLLVERHFTTSHQKRELGMKQEPAESSSGTR</sequence>
<evidence type="ECO:0000256" key="1">
    <source>
        <dbReference type="SAM" id="Phobius"/>
    </source>
</evidence>
<feature type="domain" description="Acyltransferase 3" evidence="2">
    <location>
        <begin position="12"/>
        <end position="349"/>
    </location>
</feature>
<dbReference type="KEGG" id="mbet:N8K70_10425"/>
<dbReference type="Proteomes" id="UP001305498">
    <property type="component" value="Chromosome"/>
</dbReference>
<dbReference type="AlphaFoldDB" id="A0AA97FE29"/>
<proteinExistence type="predicted"/>
<dbReference type="PANTHER" id="PTHR23028">
    <property type="entry name" value="ACETYLTRANSFERASE"/>
    <property type="match status" value="1"/>
</dbReference>
<gene>
    <name evidence="3" type="ORF">N8K70_10425</name>
</gene>
<feature type="transmembrane region" description="Helical" evidence="1">
    <location>
        <begin position="303"/>
        <end position="328"/>
    </location>
</feature>
<keyword evidence="3" id="KW-0808">Transferase</keyword>
<organism evidence="3 4">
    <name type="scientific">Microbacterium betulae</name>
    <dbReference type="NCBI Taxonomy" id="2981139"/>
    <lineage>
        <taxon>Bacteria</taxon>
        <taxon>Bacillati</taxon>
        <taxon>Actinomycetota</taxon>
        <taxon>Actinomycetes</taxon>
        <taxon>Micrococcales</taxon>
        <taxon>Microbacteriaceae</taxon>
        <taxon>Microbacterium</taxon>
    </lineage>
</organism>
<feature type="transmembrane region" description="Helical" evidence="1">
    <location>
        <begin position="262"/>
        <end position="282"/>
    </location>
</feature>
<feature type="transmembrane region" description="Helical" evidence="1">
    <location>
        <begin position="207"/>
        <end position="226"/>
    </location>
</feature>
<evidence type="ECO:0000259" key="2">
    <source>
        <dbReference type="Pfam" id="PF01757"/>
    </source>
</evidence>
<evidence type="ECO:0000313" key="4">
    <source>
        <dbReference type="Proteomes" id="UP001305498"/>
    </source>
</evidence>
<name>A0AA97FE29_9MICO</name>
<feature type="transmembrane region" description="Helical" evidence="1">
    <location>
        <begin position="334"/>
        <end position="356"/>
    </location>
</feature>
<keyword evidence="1" id="KW-0472">Membrane</keyword>
<dbReference type="Pfam" id="PF01757">
    <property type="entry name" value="Acyl_transf_3"/>
    <property type="match status" value="1"/>
</dbReference>
<keyword evidence="3" id="KW-0012">Acyltransferase</keyword>
<reference evidence="3 4" key="1">
    <citation type="submission" date="2023-02" db="EMBL/GenBank/DDBJ databases">
        <title>Microbacterium betulae sp. nov., isolated from birch wood.</title>
        <authorList>
            <person name="Pasciak M."/>
            <person name="Pawlik K.J."/>
            <person name="Martynowski D."/>
            <person name="Laczmanski L."/>
            <person name="Ciekot J."/>
            <person name="Szponar B."/>
            <person name="Wojcik-Fatla A."/>
            <person name="Mackiewicz B."/>
            <person name="Farian E."/>
            <person name="Cholewa G."/>
            <person name="Cholewa A."/>
            <person name="Dutkiewicz J."/>
        </authorList>
    </citation>
    <scope>NUCLEOTIDE SEQUENCE [LARGE SCALE GENOMIC DNA]</scope>
    <source>
        <strain evidence="3 4">AB</strain>
    </source>
</reference>
<dbReference type="GO" id="GO:0016747">
    <property type="term" value="F:acyltransferase activity, transferring groups other than amino-acyl groups"/>
    <property type="evidence" value="ECO:0007669"/>
    <property type="project" value="InterPro"/>
</dbReference>
<keyword evidence="1" id="KW-0812">Transmembrane</keyword>
<protein>
    <submittedName>
        <fullName evidence="3">Acyltransferase</fullName>
    </submittedName>
</protein>
<dbReference type="InterPro" id="IPR002656">
    <property type="entry name" value="Acyl_transf_3_dom"/>
</dbReference>
<feature type="transmembrane region" description="Helical" evidence="1">
    <location>
        <begin position="157"/>
        <end position="175"/>
    </location>
</feature>
<dbReference type="EMBL" id="CP118157">
    <property type="protein sequence ID" value="WOF21801.1"/>
    <property type="molecule type" value="Genomic_DNA"/>
</dbReference>
<feature type="transmembrane region" description="Helical" evidence="1">
    <location>
        <begin position="182"/>
        <end position="201"/>
    </location>
</feature>
<accession>A0AA97FE29</accession>
<dbReference type="GO" id="GO:0016020">
    <property type="term" value="C:membrane"/>
    <property type="evidence" value="ECO:0007669"/>
    <property type="project" value="TreeGrafter"/>
</dbReference>
<dbReference type="GO" id="GO:0000271">
    <property type="term" value="P:polysaccharide biosynthetic process"/>
    <property type="evidence" value="ECO:0007669"/>
    <property type="project" value="TreeGrafter"/>
</dbReference>
<keyword evidence="1" id="KW-1133">Transmembrane helix</keyword>
<feature type="transmembrane region" description="Helical" evidence="1">
    <location>
        <begin position="233"/>
        <end position="250"/>
    </location>
</feature>
<dbReference type="RefSeq" id="WP_317138279.1">
    <property type="nucleotide sequence ID" value="NZ_CP118157.1"/>
</dbReference>
<dbReference type="PANTHER" id="PTHR23028:SF131">
    <property type="entry name" value="BLR2367 PROTEIN"/>
    <property type="match status" value="1"/>
</dbReference>